<keyword evidence="2" id="KW-1185">Reference proteome</keyword>
<accession>A0ABD0UR54</accession>
<gene>
    <name evidence="1" type="ORF">M5K25_015533</name>
</gene>
<dbReference type="EMBL" id="JANQDX010000012">
    <property type="protein sequence ID" value="KAL0915134.1"/>
    <property type="molecule type" value="Genomic_DNA"/>
</dbReference>
<organism evidence="1 2">
    <name type="scientific">Dendrobium thyrsiflorum</name>
    <name type="common">Pinecone-like raceme dendrobium</name>
    <name type="synonym">Orchid</name>
    <dbReference type="NCBI Taxonomy" id="117978"/>
    <lineage>
        <taxon>Eukaryota</taxon>
        <taxon>Viridiplantae</taxon>
        <taxon>Streptophyta</taxon>
        <taxon>Embryophyta</taxon>
        <taxon>Tracheophyta</taxon>
        <taxon>Spermatophyta</taxon>
        <taxon>Magnoliopsida</taxon>
        <taxon>Liliopsida</taxon>
        <taxon>Asparagales</taxon>
        <taxon>Orchidaceae</taxon>
        <taxon>Epidendroideae</taxon>
        <taxon>Malaxideae</taxon>
        <taxon>Dendrobiinae</taxon>
        <taxon>Dendrobium</taxon>
    </lineage>
</organism>
<evidence type="ECO:0000313" key="1">
    <source>
        <dbReference type="EMBL" id="KAL0915134.1"/>
    </source>
</evidence>
<dbReference type="AlphaFoldDB" id="A0ABD0UR54"/>
<reference evidence="1 2" key="1">
    <citation type="journal article" date="2024" name="Plant Biotechnol. J.">
        <title>Dendrobium thyrsiflorum genome and its molecular insights into genes involved in important horticultural traits.</title>
        <authorList>
            <person name="Chen B."/>
            <person name="Wang J.Y."/>
            <person name="Zheng P.J."/>
            <person name="Li K.L."/>
            <person name="Liang Y.M."/>
            <person name="Chen X.F."/>
            <person name="Zhang C."/>
            <person name="Zhao X."/>
            <person name="He X."/>
            <person name="Zhang G.Q."/>
            <person name="Liu Z.J."/>
            <person name="Xu Q."/>
        </authorList>
    </citation>
    <scope>NUCLEOTIDE SEQUENCE [LARGE SCALE GENOMIC DNA]</scope>
    <source>
        <strain evidence="1">GZMU011</strain>
    </source>
</reference>
<proteinExistence type="predicted"/>
<dbReference type="Proteomes" id="UP001552299">
    <property type="component" value="Unassembled WGS sequence"/>
</dbReference>
<protein>
    <submittedName>
        <fullName evidence="1">Uncharacterized protein</fullName>
    </submittedName>
</protein>
<evidence type="ECO:0000313" key="2">
    <source>
        <dbReference type="Proteomes" id="UP001552299"/>
    </source>
</evidence>
<sequence>MAKFADFELSKIVPDLDQTHVSTTVKVRAMEKLMNICEQPDQTEQVGSVKILEQSYGCSQKRFWVASSSAVNAEKRISRGVTREERC</sequence>
<name>A0ABD0UR54_DENTH</name>
<comment type="caution">
    <text evidence="1">The sequence shown here is derived from an EMBL/GenBank/DDBJ whole genome shotgun (WGS) entry which is preliminary data.</text>
</comment>